<keyword evidence="5" id="KW-1185">Reference proteome</keyword>
<dbReference type="InterPro" id="IPR036465">
    <property type="entry name" value="vWFA_dom_sf"/>
</dbReference>
<feature type="signal peptide" evidence="2">
    <location>
        <begin position="1"/>
        <end position="21"/>
    </location>
</feature>
<feature type="chain" id="PRO_5039429995" evidence="2">
    <location>
        <begin position="22"/>
        <end position="436"/>
    </location>
</feature>
<keyword evidence="2" id="KW-0732">Signal</keyword>
<dbReference type="PROSITE" id="PS51257">
    <property type="entry name" value="PROKAR_LIPOPROTEIN"/>
    <property type="match status" value="1"/>
</dbReference>
<dbReference type="InterPro" id="IPR002035">
    <property type="entry name" value="VWF_A"/>
</dbReference>
<evidence type="ECO:0000256" key="2">
    <source>
        <dbReference type="SAM" id="SignalP"/>
    </source>
</evidence>
<dbReference type="EMBL" id="FPAA01000005">
    <property type="protein sequence ID" value="SFS64773.1"/>
    <property type="molecule type" value="Genomic_DNA"/>
</dbReference>
<feature type="compositionally biased region" description="Basic and acidic residues" evidence="1">
    <location>
        <begin position="417"/>
        <end position="430"/>
    </location>
</feature>
<dbReference type="Gene3D" id="3.40.50.410">
    <property type="entry name" value="von Willebrand factor, type A domain"/>
    <property type="match status" value="1"/>
</dbReference>
<feature type="domain" description="VWFA" evidence="3">
    <location>
        <begin position="126"/>
        <end position="316"/>
    </location>
</feature>
<evidence type="ECO:0000256" key="1">
    <source>
        <dbReference type="SAM" id="MobiDB-lite"/>
    </source>
</evidence>
<dbReference type="AlphaFoldDB" id="A0A1I6RJ42"/>
<accession>A0A1I6RJ42</accession>
<evidence type="ECO:0000313" key="5">
    <source>
        <dbReference type="Proteomes" id="UP000198660"/>
    </source>
</evidence>
<dbReference type="SUPFAM" id="SSF53300">
    <property type="entry name" value="vWA-like"/>
    <property type="match status" value="1"/>
</dbReference>
<evidence type="ECO:0000313" key="4">
    <source>
        <dbReference type="EMBL" id="SFS64773.1"/>
    </source>
</evidence>
<protein>
    <submittedName>
        <fullName evidence="4">D-amino-acid dehydrogenase/Ca-activated chloride channel family protein</fullName>
    </submittedName>
</protein>
<dbReference type="Pfam" id="PF00092">
    <property type="entry name" value="VWA"/>
    <property type="match status" value="1"/>
</dbReference>
<name>A0A1I6RJ42_9BACL</name>
<dbReference type="RefSeq" id="WP_091836403.1">
    <property type="nucleotide sequence ID" value="NZ_FPAA01000005.1"/>
</dbReference>
<evidence type="ECO:0000259" key="3">
    <source>
        <dbReference type="PROSITE" id="PS50234"/>
    </source>
</evidence>
<organism evidence="4 5">
    <name type="scientific">Marininema halotolerans</name>
    <dbReference type="NCBI Taxonomy" id="1155944"/>
    <lineage>
        <taxon>Bacteria</taxon>
        <taxon>Bacillati</taxon>
        <taxon>Bacillota</taxon>
        <taxon>Bacilli</taxon>
        <taxon>Bacillales</taxon>
        <taxon>Thermoactinomycetaceae</taxon>
        <taxon>Marininema</taxon>
    </lineage>
</organism>
<dbReference type="SMART" id="SM00327">
    <property type="entry name" value="VWA"/>
    <property type="match status" value="1"/>
</dbReference>
<dbReference type="OrthoDB" id="9783818at2"/>
<dbReference type="Proteomes" id="UP000198660">
    <property type="component" value="Unassembled WGS sequence"/>
</dbReference>
<proteinExistence type="predicted"/>
<dbReference type="PROSITE" id="PS50234">
    <property type="entry name" value="VWFA"/>
    <property type="match status" value="1"/>
</dbReference>
<reference evidence="5" key="1">
    <citation type="submission" date="2016-10" db="EMBL/GenBank/DDBJ databases">
        <authorList>
            <person name="Varghese N."/>
            <person name="Submissions S."/>
        </authorList>
    </citation>
    <scope>NUCLEOTIDE SEQUENCE [LARGE SCALE GENOMIC DNA]</scope>
    <source>
        <strain evidence="5">DSM 45789</strain>
    </source>
</reference>
<sequence>MKKLGFIAIICLLVTSGCSLTGNTIAENSNELTKKKVATNINDILKEGPGKLAGENLEDAKLVQEIKNLPSGLTTNQSYSALISLLAEDYQPIDKEIDKFDPTIKVGTTKPGGVQSPPSAPSEELNVSILLDASGSMAEKIGGKSKMDIAKESIKEFASSLPKETKLSLRIYGHKGSNSKQDKAESCKSNEEVYSLANYESSSFQKALNKFKPTGWTPLAAAIKATEEGINHRQSARQVVYVVSDGLETCGGNPAQAAKNLHTSGVEAIVNIIGFDVDDKGQSALKKVADAGGGKYGTAQSEQDLSEYFTEEYQRLREQWKIWKKKSETSVDNSDTVNQDKLYKLIYKDALGLQSREKDRLNQAIKLMDKANKTKNILELQQKIAERENKIKSYFIDRDNKIEPLLIQEENKKLNEIEETEKSEQDKLNQKIENAN</sequence>
<gene>
    <name evidence="4" type="ORF">SAMN05444972_105131</name>
</gene>
<feature type="region of interest" description="Disordered" evidence="1">
    <location>
        <begin position="417"/>
        <end position="436"/>
    </location>
</feature>